<dbReference type="InterPro" id="IPR009081">
    <property type="entry name" value="PP-bd_ACP"/>
</dbReference>
<dbReference type="SUPFAM" id="SSF47336">
    <property type="entry name" value="ACP-like"/>
    <property type="match status" value="1"/>
</dbReference>
<evidence type="ECO:0000256" key="1">
    <source>
        <dbReference type="ARBA" id="ARBA00022450"/>
    </source>
</evidence>
<dbReference type="Proteomes" id="UP001500466">
    <property type="component" value="Unassembled WGS sequence"/>
</dbReference>
<dbReference type="Pfam" id="PF00550">
    <property type="entry name" value="PP-binding"/>
    <property type="match status" value="1"/>
</dbReference>
<accession>A0ABP9HD09</accession>
<dbReference type="RefSeq" id="WP_345676564.1">
    <property type="nucleotide sequence ID" value="NZ_BAABHS010000012.1"/>
</dbReference>
<dbReference type="InterPro" id="IPR036736">
    <property type="entry name" value="ACP-like_sf"/>
</dbReference>
<dbReference type="EMBL" id="BAABHS010000012">
    <property type="protein sequence ID" value="GAA4968024.1"/>
    <property type="molecule type" value="Genomic_DNA"/>
</dbReference>
<proteinExistence type="predicted"/>
<evidence type="ECO:0000256" key="2">
    <source>
        <dbReference type="ARBA" id="ARBA00022553"/>
    </source>
</evidence>
<keyword evidence="2" id="KW-0597">Phosphoprotein</keyword>
<organism evidence="4 5">
    <name type="scientific">Yinghuangia aomiensis</name>
    <dbReference type="NCBI Taxonomy" id="676205"/>
    <lineage>
        <taxon>Bacteria</taxon>
        <taxon>Bacillati</taxon>
        <taxon>Actinomycetota</taxon>
        <taxon>Actinomycetes</taxon>
        <taxon>Kitasatosporales</taxon>
        <taxon>Streptomycetaceae</taxon>
        <taxon>Yinghuangia</taxon>
    </lineage>
</organism>
<gene>
    <name evidence="4" type="ORF">GCM10023205_36300</name>
</gene>
<protein>
    <submittedName>
        <fullName evidence="4">Acyl carrier protein</fullName>
    </submittedName>
</protein>
<comment type="caution">
    <text evidence="4">The sequence shown here is derived from an EMBL/GenBank/DDBJ whole genome shotgun (WGS) entry which is preliminary data.</text>
</comment>
<sequence>MNGPFTYSELADLMKASAGISADPMEMEIRPEAEFGEFGLDSLGLIAVVSELEQRYGLPLGQDAEACKSPAQLVEFVNAQITSGV</sequence>
<keyword evidence="5" id="KW-1185">Reference proteome</keyword>
<evidence type="ECO:0000259" key="3">
    <source>
        <dbReference type="PROSITE" id="PS50075"/>
    </source>
</evidence>
<dbReference type="PROSITE" id="PS00012">
    <property type="entry name" value="PHOSPHOPANTETHEINE"/>
    <property type="match status" value="1"/>
</dbReference>
<evidence type="ECO:0000313" key="4">
    <source>
        <dbReference type="EMBL" id="GAA4968024.1"/>
    </source>
</evidence>
<reference evidence="5" key="1">
    <citation type="journal article" date="2019" name="Int. J. Syst. Evol. Microbiol.">
        <title>The Global Catalogue of Microorganisms (GCM) 10K type strain sequencing project: providing services to taxonomists for standard genome sequencing and annotation.</title>
        <authorList>
            <consortium name="The Broad Institute Genomics Platform"/>
            <consortium name="The Broad Institute Genome Sequencing Center for Infectious Disease"/>
            <person name="Wu L."/>
            <person name="Ma J."/>
        </authorList>
    </citation>
    <scope>NUCLEOTIDE SEQUENCE [LARGE SCALE GENOMIC DNA]</scope>
    <source>
        <strain evidence="5">JCM 17986</strain>
    </source>
</reference>
<evidence type="ECO:0000313" key="5">
    <source>
        <dbReference type="Proteomes" id="UP001500466"/>
    </source>
</evidence>
<dbReference type="PROSITE" id="PS50075">
    <property type="entry name" value="CARRIER"/>
    <property type="match status" value="1"/>
</dbReference>
<name>A0ABP9HD09_9ACTN</name>
<dbReference type="InterPro" id="IPR006162">
    <property type="entry name" value="Ppantetheine_attach_site"/>
</dbReference>
<keyword evidence="1" id="KW-0596">Phosphopantetheine</keyword>
<dbReference type="Gene3D" id="1.10.1200.10">
    <property type="entry name" value="ACP-like"/>
    <property type="match status" value="1"/>
</dbReference>
<feature type="domain" description="Carrier" evidence="3">
    <location>
        <begin position="4"/>
        <end position="85"/>
    </location>
</feature>